<reference evidence="3 4" key="1">
    <citation type="journal article" date="2020" name="G3 (Bethesda)">
        <title>Genetic Underpinnings of Host Manipulation by Ophiocordyceps as Revealed by Comparative Transcriptomics.</title>
        <authorList>
            <person name="Will I."/>
            <person name="Das B."/>
            <person name="Trinh T."/>
            <person name="Brachmann A."/>
            <person name="Ohm R.A."/>
            <person name="de Bekker C."/>
        </authorList>
    </citation>
    <scope>NUCLEOTIDE SEQUENCE [LARGE SCALE GENOMIC DNA]</scope>
    <source>
        <strain evidence="3 4">EC05</strain>
    </source>
</reference>
<comment type="caution">
    <text evidence="3">The sequence shown here is derived from an EMBL/GenBank/DDBJ whole genome shotgun (WGS) entry which is preliminary data.</text>
</comment>
<evidence type="ECO:0000313" key="4">
    <source>
        <dbReference type="Proteomes" id="UP000562929"/>
    </source>
</evidence>
<dbReference type="PANTHER" id="PTHR10655">
    <property type="entry name" value="LYSOPHOSPHOLIPASE-RELATED"/>
    <property type="match status" value="1"/>
</dbReference>
<dbReference type="InterPro" id="IPR050565">
    <property type="entry name" value="LYPA1-2/EST-like"/>
</dbReference>
<evidence type="ECO:0000313" key="3">
    <source>
        <dbReference type="EMBL" id="KAF4583084.1"/>
    </source>
</evidence>
<dbReference type="SUPFAM" id="SSF53474">
    <property type="entry name" value="alpha/beta-Hydrolases"/>
    <property type="match status" value="1"/>
</dbReference>
<sequence length="198" mass="22411">MGNAGYSSESLRRFSAFLQRAERSTIFFQAMWFDLVRLNDPSFRQNLQREGLSTSARQIVSIINLEKRRVPEENIVIGGLGQGCAMAIVVLLSLGHRLGGLVGTSGYLPFWFELEDATAQDSSDEVEDDDDDQDVFWRATVSNREGQHAANALEMADYDVEWMVYLQAVGQPVPYELDHIVSFIHFKVGLAPYNYDYM</sequence>
<gene>
    <name evidence="3" type="ORF">GQ602_006228</name>
</gene>
<dbReference type="InterPro" id="IPR003140">
    <property type="entry name" value="PLipase/COase/thioEstase"/>
</dbReference>
<protein>
    <submittedName>
        <fullName evidence="3">Acyl-protein thioesterase</fullName>
    </submittedName>
</protein>
<dbReference type="EMBL" id="JAACLJ010000007">
    <property type="protein sequence ID" value="KAF4583084.1"/>
    <property type="molecule type" value="Genomic_DNA"/>
</dbReference>
<proteinExistence type="inferred from homology"/>
<dbReference type="Gene3D" id="3.40.50.1820">
    <property type="entry name" value="alpha/beta hydrolase"/>
    <property type="match status" value="1"/>
</dbReference>
<dbReference type="GO" id="GO:0008474">
    <property type="term" value="F:palmitoyl-(protein) hydrolase activity"/>
    <property type="evidence" value="ECO:0007669"/>
    <property type="project" value="TreeGrafter"/>
</dbReference>
<evidence type="ECO:0000259" key="2">
    <source>
        <dbReference type="Pfam" id="PF02230"/>
    </source>
</evidence>
<dbReference type="Proteomes" id="UP000562929">
    <property type="component" value="Unassembled WGS sequence"/>
</dbReference>
<organism evidence="3 4">
    <name type="scientific">Ophiocordyceps camponoti-floridani</name>
    <dbReference type="NCBI Taxonomy" id="2030778"/>
    <lineage>
        <taxon>Eukaryota</taxon>
        <taxon>Fungi</taxon>
        <taxon>Dikarya</taxon>
        <taxon>Ascomycota</taxon>
        <taxon>Pezizomycotina</taxon>
        <taxon>Sordariomycetes</taxon>
        <taxon>Hypocreomycetidae</taxon>
        <taxon>Hypocreales</taxon>
        <taxon>Ophiocordycipitaceae</taxon>
        <taxon>Ophiocordyceps</taxon>
    </lineage>
</organism>
<dbReference type="AlphaFoldDB" id="A0A8H4Q347"/>
<dbReference type="GO" id="GO:0005737">
    <property type="term" value="C:cytoplasm"/>
    <property type="evidence" value="ECO:0007669"/>
    <property type="project" value="TreeGrafter"/>
</dbReference>
<keyword evidence="4" id="KW-1185">Reference proteome</keyword>
<comment type="similarity">
    <text evidence="1">Belongs to the AB hydrolase superfamily. AB hydrolase 2 family.</text>
</comment>
<dbReference type="InterPro" id="IPR029058">
    <property type="entry name" value="AB_hydrolase_fold"/>
</dbReference>
<name>A0A8H4Q347_9HYPO</name>
<evidence type="ECO:0000256" key="1">
    <source>
        <dbReference type="ARBA" id="ARBA00006499"/>
    </source>
</evidence>
<dbReference type="GO" id="GO:0052689">
    <property type="term" value="F:carboxylic ester hydrolase activity"/>
    <property type="evidence" value="ECO:0007669"/>
    <property type="project" value="TreeGrafter"/>
</dbReference>
<dbReference type="PANTHER" id="PTHR10655:SF63">
    <property type="entry name" value="PHOSPHOLIPASE_CARBOXYLESTERASE_THIOESTERASE DOMAIN-CONTAINING PROTEIN"/>
    <property type="match status" value="1"/>
</dbReference>
<dbReference type="Pfam" id="PF02230">
    <property type="entry name" value="Abhydrolase_2"/>
    <property type="match status" value="1"/>
</dbReference>
<accession>A0A8H4Q347</accession>
<dbReference type="OrthoDB" id="2418081at2759"/>
<feature type="domain" description="Phospholipase/carboxylesterase/thioesterase" evidence="2">
    <location>
        <begin position="31"/>
        <end position="116"/>
    </location>
</feature>